<keyword evidence="5" id="KW-0175">Coiled coil</keyword>
<keyword evidence="4" id="KW-0067">ATP-binding</keyword>
<feature type="domain" description="NB-ARC" evidence="7">
    <location>
        <begin position="162"/>
        <end position="326"/>
    </location>
</feature>
<dbReference type="GO" id="GO:0043531">
    <property type="term" value="F:ADP binding"/>
    <property type="evidence" value="ECO:0007669"/>
    <property type="project" value="InterPro"/>
</dbReference>
<evidence type="ECO:0000259" key="7">
    <source>
        <dbReference type="Pfam" id="PF00931"/>
    </source>
</evidence>
<feature type="domain" description="Disease resistance protein At4g27190-like leucine-rich repeats" evidence="8">
    <location>
        <begin position="1273"/>
        <end position="1378"/>
    </location>
</feature>
<evidence type="ECO:0000256" key="3">
    <source>
        <dbReference type="ARBA" id="ARBA00022821"/>
    </source>
</evidence>
<dbReference type="Proteomes" id="UP000323000">
    <property type="component" value="Chromosome 3"/>
</dbReference>
<dbReference type="PANTHER" id="PTHR33463">
    <property type="entry name" value="NB-ARC DOMAIN-CONTAINING PROTEIN-RELATED"/>
    <property type="match status" value="1"/>
</dbReference>
<feature type="domain" description="Disease resistance protein At4g27190-like leucine-rich repeats" evidence="8">
    <location>
        <begin position="917"/>
        <end position="1067"/>
    </location>
</feature>
<evidence type="ECO:0000256" key="2">
    <source>
        <dbReference type="ARBA" id="ARBA00022741"/>
    </source>
</evidence>
<dbReference type="FunFam" id="3.40.50.300:FF:001091">
    <property type="entry name" value="Probable disease resistance protein At1g61300"/>
    <property type="match status" value="1"/>
</dbReference>
<feature type="region of interest" description="Disordered" evidence="6">
    <location>
        <begin position="1417"/>
        <end position="1495"/>
    </location>
</feature>
<gene>
    <name evidence="9" type="ORF">EZV62_007369</name>
</gene>
<dbReference type="GO" id="GO:0006952">
    <property type="term" value="P:defense response"/>
    <property type="evidence" value="ECO:0007669"/>
    <property type="project" value="UniProtKB-KW"/>
</dbReference>
<evidence type="ECO:0000256" key="5">
    <source>
        <dbReference type="SAM" id="Coils"/>
    </source>
</evidence>
<evidence type="ECO:0000313" key="9">
    <source>
        <dbReference type="EMBL" id="TXG66094.1"/>
    </source>
</evidence>
<feature type="compositionally biased region" description="Polar residues" evidence="6">
    <location>
        <begin position="1449"/>
        <end position="1460"/>
    </location>
</feature>
<reference evidence="10" key="1">
    <citation type="journal article" date="2019" name="Gigascience">
        <title>De novo genome assembly of the endangered Acer yangbiense, a plant species with extremely small populations endemic to Yunnan Province, China.</title>
        <authorList>
            <person name="Yang J."/>
            <person name="Wariss H.M."/>
            <person name="Tao L."/>
            <person name="Zhang R."/>
            <person name="Yun Q."/>
            <person name="Hollingsworth P."/>
            <person name="Dao Z."/>
            <person name="Luo G."/>
            <person name="Guo H."/>
            <person name="Ma Y."/>
            <person name="Sun W."/>
        </authorList>
    </citation>
    <scope>NUCLEOTIDE SEQUENCE [LARGE SCALE GENOMIC DNA]</scope>
    <source>
        <strain evidence="10">cv. Malutang</strain>
    </source>
</reference>
<keyword evidence="2" id="KW-0547">Nucleotide-binding</keyword>
<feature type="domain" description="Disease resistance protein At4g27190-like leucine-rich repeats" evidence="8">
    <location>
        <begin position="1166"/>
        <end position="1266"/>
    </location>
</feature>
<dbReference type="Pfam" id="PF23247">
    <property type="entry name" value="LRR_RPS2"/>
    <property type="match status" value="4"/>
</dbReference>
<evidence type="ECO:0000256" key="6">
    <source>
        <dbReference type="SAM" id="MobiDB-lite"/>
    </source>
</evidence>
<dbReference type="PANTHER" id="PTHR33463:SF198">
    <property type="entry name" value="RPP4C3"/>
    <property type="match status" value="1"/>
</dbReference>
<dbReference type="Pfam" id="PF00931">
    <property type="entry name" value="NB-ARC"/>
    <property type="match status" value="1"/>
</dbReference>
<organism evidence="9 10">
    <name type="scientific">Acer yangbiense</name>
    <dbReference type="NCBI Taxonomy" id="1000413"/>
    <lineage>
        <taxon>Eukaryota</taxon>
        <taxon>Viridiplantae</taxon>
        <taxon>Streptophyta</taxon>
        <taxon>Embryophyta</taxon>
        <taxon>Tracheophyta</taxon>
        <taxon>Spermatophyta</taxon>
        <taxon>Magnoliopsida</taxon>
        <taxon>eudicotyledons</taxon>
        <taxon>Gunneridae</taxon>
        <taxon>Pentapetalae</taxon>
        <taxon>rosids</taxon>
        <taxon>malvids</taxon>
        <taxon>Sapindales</taxon>
        <taxon>Sapindaceae</taxon>
        <taxon>Hippocastanoideae</taxon>
        <taxon>Acereae</taxon>
        <taxon>Acer</taxon>
    </lineage>
</organism>
<comment type="caution">
    <text evidence="9">The sequence shown here is derived from an EMBL/GenBank/DDBJ whole genome shotgun (WGS) entry which is preliminary data.</text>
</comment>
<proteinExistence type="inferred from homology"/>
<keyword evidence="10" id="KW-1185">Reference proteome</keyword>
<evidence type="ECO:0000256" key="1">
    <source>
        <dbReference type="ARBA" id="ARBA00008894"/>
    </source>
</evidence>
<accession>A0A5C7IA83</accession>
<dbReference type="InterPro" id="IPR027417">
    <property type="entry name" value="P-loop_NTPase"/>
</dbReference>
<dbReference type="GO" id="GO:0005524">
    <property type="term" value="F:ATP binding"/>
    <property type="evidence" value="ECO:0007669"/>
    <property type="project" value="UniProtKB-KW"/>
</dbReference>
<dbReference type="SUPFAM" id="SSF52047">
    <property type="entry name" value="RNI-like"/>
    <property type="match status" value="1"/>
</dbReference>
<feature type="coiled-coil region" evidence="5">
    <location>
        <begin position="27"/>
        <end position="93"/>
    </location>
</feature>
<evidence type="ECO:0000313" key="10">
    <source>
        <dbReference type="Proteomes" id="UP000323000"/>
    </source>
</evidence>
<dbReference type="Gene3D" id="3.40.50.300">
    <property type="entry name" value="P-loop containing nucleotide triphosphate hydrolases"/>
    <property type="match status" value="1"/>
</dbReference>
<feature type="compositionally biased region" description="Polar residues" evidence="6">
    <location>
        <begin position="1469"/>
        <end position="1480"/>
    </location>
</feature>
<protein>
    <submittedName>
        <fullName evidence="9">Uncharacterized protein</fullName>
    </submittedName>
</protein>
<dbReference type="SUPFAM" id="SSF52058">
    <property type="entry name" value="L domain-like"/>
    <property type="match status" value="1"/>
</dbReference>
<evidence type="ECO:0000256" key="4">
    <source>
        <dbReference type="ARBA" id="ARBA00022840"/>
    </source>
</evidence>
<sequence length="1495" mass="170324">MVEIAISVAAKVAEYLVAPIVRPFSYVWNYKTNFQKLETEVEKLKGKQDEVQHLVDDARRNCEDIEQHVNDWLDTVKKKVDEVSSEIIQEKKEQANMKCFKGFCPNPKKLYQHSRKAVRKAKSIVELQQEGNFQKVSYRTTPKEIWIPSYKGCEAFESRMSTLENILNALSNPDVNMVSIYGVGGIGKTTLARAVAKHAEDNELFDVVAFAEVSVEPDIGKIQVEIAERLGMTFHESTVPIRASKLHEYLKQEGQKKKILLVFDNIWATLELDKVGIPFGDDCKGCKVLLTARDLDALTLTGSQLNFSMDVLNDQEAWNLFSTTAGDCVEQSDLQDLAKEVANACGGLPIAIVTIAKALRNKKEFEWRNALQELKKPSSRTLEGVAGPTYSCIEFSYNQLKDEELRSIFLLCSTMVYTYGASIGDLMKYGMGLRIFKGIDRIKEARDRVDTLVRKLKDASLLLDTPNNGSFSMHDVVRDVGRLIASRNQHAVIVMDNNVRRDWDDADTLKTSTRIFLHNISELPKELECQNLEFLYMYTKGYDALEIPDNFFTKMSKLRVLHLVGFDLLSLPTSLCLLVNLQTLYMDNCKVENIALIGELKKLEILSIDDDHHNPITRLPEEVCKLTGLRLLDLSICESLEEIPPNIIASLTQLEELYLYNSYHRWEVQGGSNASLDELKCLPHLTVLEIQIPNTNVLSKGLFCKNLEMYNIKIGHGSTNYHFQEKWPETSRKLELNLGDNCSCLEDVLHKTPSVKNVLSALDGGEGFPKLKQLWVHSSSCFRTVADCSNPFPSLETLFLEELNNLEKIYNGQFGAEFLCQFRNIKVEKCDKLKNIFSFSTIRALPLEEIEVRDCENITEIFAIGKEEGIIHLMELRSMTLEGLSKLTSFCSINNNGVILEDTPTATFNGKVAFPSLETIEISDMNDLEMIWHNQLVEDSFRSLKSVKVFRCNKLLTIFKFNMLERFTRLESLSVELCHSLEETFDLQEVNLEKWSHFTVSSQLRELELVNLPKLRHIWIKAPQGKLSFQKLNKVKIYNCQSLKSIFPTSIVRNLSQLVQLDISGCDEMEKIVAEEEGADLEAVTRFDFPRLTSLKLTYLSQLRYFYPGRHTAEWPALNKLSIYLCDKIGLLASEENDEGGQLVQQPLFFVKKGCFLKLEELYLWGDSLRLISQAQFSEHLIPKFKFLNVYNGESVFPPDILWKFPNLEKLVLNRGSYEEIFSLEEVEKHAERPAQIKSLILVHFEKLKRIWKPHSKLEFLVVESCGLTDLLPPSAFFRNLKILHVKFCHKLTSILTSSVAESLVQLTEMEIISCNMLTEVVARDEGEVTKNKIIFHKLKTLILSTLSNLTNFCVENYTFEFPALEKLEVVDCTKMEIFCPGDLSTPKLNEVYNQKWTWIWEGDLNTTIQEMYRNRTNAKSSEEDGSGPSTQHQVLQNTKSSEEDGAGPSTQHLVLQNTESYEEDGAGPSTQHLALQNTESYEEDGAGPSTQHLE</sequence>
<feature type="domain" description="Disease resistance protein At4g27190-like leucine-rich repeats" evidence="8">
    <location>
        <begin position="796"/>
        <end position="898"/>
    </location>
</feature>
<dbReference type="InterPro" id="IPR032675">
    <property type="entry name" value="LRR_dom_sf"/>
</dbReference>
<dbReference type="PRINTS" id="PR00364">
    <property type="entry name" value="DISEASERSIST"/>
</dbReference>
<dbReference type="InterPro" id="IPR050905">
    <property type="entry name" value="Plant_NBS-LRR"/>
</dbReference>
<dbReference type="InterPro" id="IPR002182">
    <property type="entry name" value="NB-ARC"/>
</dbReference>
<dbReference type="InterPro" id="IPR057135">
    <property type="entry name" value="At4g27190-like_LRR"/>
</dbReference>
<dbReference type="Gene3D" id="1.10.8.430">
    <property type="entry name" value="Helical domain of apoptotic protease-activating factors"/>
    <property type="match status" value="1"/>
</dbReference>
<evidence type="ECO:0000259" key="8">
    <source>
        <dbReference type="Pfam" id="PF23247"/>
    </source>
</evidence>
<name>A0A5C7IA83_9ROSI</name>
<feature type="compositionally biased region" description="Polar residues" evidence="6">
    <location>
        <begin position="1428"/>
        <end position="1440"/>
    </location>
</feature>
<dbReference type="SUPFAM" id="SSF52540">
    <property type="entry name" value="P-loop containing nucleoside triphosphate hydrolases"/>
    <property type="match status" value="1"/>
</dbReference>
<dbReference type="Gene3D" id="3.80.10.10">
    <property type="entry name" value="Ribonuclease Inhibitor"/>
    <property type="match status" value="4"/>
</dbReference>
<comment type="similarity">
    <text evidence="1">Belongs to the disease resistance NB-LRR family.</text>
</comment>
<dbReference type="EMBL" id="VAHF01000003">
    <property type="protein sequence ID" value="TXG66094.1"/>
    <property type="molecule type" value="Genomic_DNA"/>
</dbReference>
<dbReference type="OrthoDB" id="1747797at2759"/>
<dbReference type="InterPro" id="IPR042197">
    <property type="entry name" value="Apaf_helical"/>
</dbReference>
<keyword evidence="3" id="KW-0611">Plant defense</keyword>